<evidence type="ECO:0000256" key="1">
    <source>
        <dbReference type="ARBA" id="ARBA00022679"/>
    </source>
</evidence>
<dbReference type="Proteomes" id="UP000194236">
    <property type="component" value="Unassembled WGS sequence"/>
</dbReference>
<dbReference type="SMART" id="SM00146">
    <property type="entry name" value="PI3Kc"/>
    <property type="match status" value="1"/>
</dbReference>
<dbReference type="GO" id="GO:0004674">
    <property type="term" value="F:protein serine/threonine kinase activity"/>
    <property type="evidence" value="ECO:0007669"/>
    <property type="project" value="TreeGrafter"/>
</dbReference>
<dbReference type="InterPro" id="IPR000403">
    <property type="entry name" value="PI3/4_kinase_cat_dom"/>
</dbReference>
<evidence type="ECO:0000256" key="2">
    <source>
        <dbReference type="ARBA" id="ARBA00022777"/>
    </source>
</evidence>
<dbReference type="PANTHER" id="PTHR11139">
    <property type="entry name" value="ATAXIA TELANGIECTASIA MUTATED ATM -RELATED"/>
    <property type="match status" value="1"/>
</dbReference>
<dbReference type="InterPro" id="IPR050517">
    <property type="entry name" value="DDR_Repair_Kinase"/>
</dbReference>
<gene>
    <name evidence="4" type="ORF">BLA29_010279</name>
</gene>
<dbReference type="PROSITE" id="PS00916">
    <property type="entry name" value="PI3_4_KINASE_2"/>
    <property type="match status" value="1"/>
</dbReference>
<dbReference type="Gene3D" id="1.10.1070.11">
    <property type="entry name" value="Phosphatidylinositol 3-/4-kinase, catalytic domain"/>
    <property type="match status" value="1"/>
</dbReference>
<evidence type="ECO:0000313" key="5">
    <source>
        <dbReference type="Proteomes" id="UP000194236"/>
    </source>
</evidence>
<dbReference type="EMBL" id="MUJZ01019147">
    <property type="protein sequence ID" value="OTF80267.1"/>
    <property type="molecule type" value="Genomic_DNA"/>
</dbReference>
<proteinExistence type="predicted"/>
<dbReference type="InterPro" id="IPR011009">
    <property type="entry name" value="Kinase-like_dom_sf"/>
</dbReference>
<dbReference type="GO" id="GO:0005634">
    <property type="term" value="C:nucleus"/>
    <property type="evidence" value="ECO:0007669"/>
    <property type="project" value="TreeGrafter"/>
</dbReference>
<keyword evidence="5" id="KW-1185">Reference proteome</keyword>
<name>A0A1Y3BJI0_EURMA</name>
<dbReference type="AlphaFoldDB" id="A0A1Y3BJI0"/>
<dbReference type="SUPFAM" id="SSF56112">
    <property type="entry name" value="Protein kinase-like (PK-like)"/>
    <property type="match status" value="1"/>
</dbReference>
<organism evidence="4 5">
    <name type="scientific">Euroglyphus maynei</name>
    <name type="common">Mayne's house dust mite</name>
    <dbReference type="NCBI Taxonomy" id="6958"/>
    <lineage>
        <taxon>Eukaryota</taxon>
        <taxon>Metazoa</taxon>
        <taxon>Ecdysozoa</taxon>
        <taxon>Arthropoda</taxon>
        <taxon>Chelicerata</taxon>
        <taxon>Arachnida</taxon>
        <taxon>Acari</taxon>
        <taxon>Acariformes</taxon>
        <taxon>Sarcoptiformes</taxon>
        <taxon>Astigmata</taxon>
        <taxon>Psoroptidia</taxon>
        <taxon>Analgoidea</taxon>
        <taxon>Pyroglyphidae</taxon>
        <taxon>Pyroglyphinae</taxon>
        <taxon>Euroglyphus</taxon>
    </lineage>
</organism>
<dbReference type="PROSITE" id="PS50290">
    <property type="entry name" value="PI3_4_KINASE_3"/>
    <property type="match status" value="1"/>
</dbReference>
<protein>
    <submittedName>
        <fullName evidence="4">Serine/threonine-protein kinase-like protein</fullName>
    </submittedName>
</protein>
<feature type="non-terminal residue" evidence="4">
    <location>
        <position position="180"/>
    </location>
</feature>
<keyword evidence="2 4" id="KW-0418">Kinase</keyword>
<dbReference type="InterPro" id="IPR018936">
    <property type="entry name" value="PI3/4_kinase_CS"/>
</dbReference>
<evidence type="ECO:0000259" key="3">
    <source>
        <dbReference type="PROSITE" id="PS50290"/>
    </source>
</evidence>
<feature type="non-terminal residue" evidence="4">
    <location>
        <position position="1"/>
    </location>
</feature>
<comment type="caution">
    <text evidence="4">The sequence shown here is derived from an EMBL/GenBank/DDBJ whole genome shotgun (WGS) entry which is preliminary data.</text>
</comment>
<dbReference type="OrthoDB" id="6503529at2759"/>
<sequence>ENRNDWNVELLRKVFAELSTETPNDLIAKELWCSSTNSFDHWNLTQNFITSNAIMSVIGYILGLGDRHLDNILLDLTTGEVIHIDYNICFEKGRTLRVPEMVLCRLTQNIVNTFGVTGVNGTFRISCENVLKILRKGKETLLTLLEAFVYDPLIDWTPEHEEGFTGAIYGGAKIAQLASE</sequence>
<reference evidence="4 5" key="1">
    <citation type="submission" date="2017-03" db="EMBL/GenBank/DDBJ databases">
        <title>Genome Survey of Euroglyphus maynei.</title>
        <authorList>
            <person name="Arlian L.G."/>
            <person name="Morgan M.S."/>
            <person name="Rider S.D."/>
        </authorList>
    </citation>
    <scope>NUCLEOTIDE SEQUENCE [LARGE SCALE GENOMIC DNA]</scope>
    <source>
        <strain evidence="4">Arlian Lab</strain>
        <tissue evidence="4">Whole body</tissue>
    </source>
</reference>
<accession>A0A1Y3BJI0</accession>
<dbReference type="Pfam" id="PF00454">
    <property type="entry name" value="PI3_PI4_kinase"/>
    <property type="match status" value="1"/>
</dbReference>
<feature type="domain" description="PI3K/PI4K catalytic" evidence="3">
    <location>
        <begin position="1"/>
        <end position="180"/>
    </location>
</feature>
<dbReference type="InterPro" id="IPR036940">
    <property type="entry name" value="PI3/4_kinase_cat_sf"/>
</dbReference>
<evidence type="ECO:0000313" key="4">
    <source>
        <dbReference type="EMBL" id="OTF80267.1"/>
    </source>
</evidence>
<keyword evidence="1" id="KW-0808">Transferase</keyword>